<protein>
    <submittedName>
        <fullName evidence="3">Uncharacterized protein</fullName>
    </submittedName>
</protein>
<keyword evidence="4" id="KW-1185">Reference proteome</keyword>
<reference evidence="3 4" key="1">
    <citation type="journal article" date="2006" name="Science">
        <title>The genome of black cottonwood, Populus trichocarpa (Torr. &amp; Gray).</title>
        <authorList>
            <person name="Tuskan G.A."/>
            <person name="Difazio S."/>
            <person name="Jansson S."/>
            <person name="Bohlmann J."/>
            <person name="Grigoriev I."/>
            <person name="Hellsten U."/>
            <person name="Putnam N."/>
            <person name="Ralph S."/>
            <person name="Rombauts S."/>
            <person name="Salamov A."/>
            <person name="Schein J."/>
            <person name="Sterck L."/>
            <person name="Aerts A."/>
            <person name="Bhalerao R.R."/>
            <person name="Bhalerao R.P."/>
            <person name="Blaudez D."/>
            <person name="Boerjan W."/>
            <person name="Brun A."/>
            <person name="Brunner A."/>
            <person name="Busov V."/>
            <person name="Campbell M."/>
            <person name="Carlson J."/>
            <person name="Chalot M."/>
            <person name="Chapman J."/>
            <person name="Chen G.L."/>
            <person name="Cooper D."/>
            <person name="Coutinho P.M."/>
            <person name="Couturier J."/>
            <person name="Covert S."/>
            <person name="Cronk Q."/>
            <person name="Cunningham R."/>
            <person name="Davis J."/>
            <person name="Degroeve S."/>
            <person name="Dejardin A."/>
            <person name="Depamphilis C."/>
            <person name="Detter J."/>
            <person name="Dirks B."/>
            <person name="Dubchak I."/>
            <person name="Duplessis S."/>
            <person name="Ehlting J."/>
            <person name="Ellis B."/>
            <person name="Gendler K."/>
            <person name="Goodstein D."/>
            <person name="Gribskov M."/>
            <person name="Grimwood J."/>
            <person name="Groover A."/>
            <person name="Gunter L."/>
            <person name="Hamberger B."/>
            <person name="Heinze B."/>
            <person name="Helariutta Y."/>
            <person name="Henrissat B."/>
            <person name="Holligan D."/>
            <person name="Holt R."/>
            <person name="Huang W."/>
            <person name="Islam-Faridi N."/>
            <person name="Jones S."/>
            <person name="Jones-Rhoades M."/>
            <person name="Jorgensen R."/>
            <person name="Joshi C."/>
            <person name="Kangasjarvi J."/>
            <person name="Karlsson J."/>
            <person name="Kelleher C."/>
            <person name="Kirkpatrick R."/>
            <person name="Kirst M."/>
            <person name="Kohler A."/>
            <person name="Kalluri U."/>
            <person name="Larimer F."/>
            <person name="Leebens-Mack J."/>
            <person name="Leple J.C."/>
            <person name="Locascio P."/>
            <person name="Lou Y."/>
            <person name="Lucas S."/>
            <person name="Martin F."/>
            <person name="Montanini B."/>
            <person name="Napoli C."/>
            <person name="Nelson D.R."/>
            <person name="Nelson C."/>
            <person name="Nieminen K."/>
            <person name="Nilsson O."/>
            <person name="Pereda V."/>
            <person name="Peter G."/>
            <person name="Philippe R."/>
            <person name="Pilate G."/>
            <person name="Poliakov A."/>
            <person name="Razumovskaya J."/>
            <person name="Richardson P."/>
            <person name="Rinaldi C."/>
            <person name="Ritland K."/>
            <person name="Rouze P."/>
            <person name="Ryaboy D."/>
            <person name="Schmutz J."/>
            <person name="Schrader J."/>
            <person name="Segerman B."/>
            <person name="Shin H."/>
            <person name="Siddiqui A."/>
            <person name="Sterky F."/>
            <person name="Terry A."/>
            <person name="Tsai C.J."/>
            <person name="Uberbacher E."/>
            <person name="Unneberg P."/>
            <person name="Vahala J."/>
            <person name="Wall K."/>
            <person name="Wessler S."/>
            <person name="Yang G."/>
            <person name="Yin T."/>
            <person name="Douglas C."/>
            <person name="Marra M."/>
            <person name="Sandberg G."/>
            <person name="Van de Peer Y."/>
            <person name="Rokhsar D."/>
        </authorList>
    </citation>
    <scope>NUCLEOTIDE SEQUENCE [LARGE SCALE GENOMIC DNA]</scope>
    <source>
        <strain evidence="4">cv. Nisqually</strain>
    </source>
</reference>
<keyword evidence="2" id="KW-0808">Transferase</keyword>
<keyword evidence="2" id="KW-0328">Glycosyltransferase</keyword>
<accession>B9HS39</accession>
<dbReference type="PANTHER" id="PTHR48047:SF45">
    <property type="entry name" value="SCOPOLETIN GLUCOSYLTRANSFERASE-LIKE"/>
    <property type="match status" value="1"/>
</dbReference>
<dbReference type="EMBL" id="CM009298">
    <property type="protein sequence ID" value="PNT20552.1"/>
    <property type="molecule type" value="Genomic_DNA"/>
</dbReference>
<comment type="similarity">
    <text evidence="1">Belongs to the UDP-glycosyltransferase family.</text>
</comment>
<dbReference type="InParanoid" id="B9HS39"/>
<dbReference type="HOGENOM" id="CLU_1059235_0_0_1"/>
<evidence type="ECO:0000313" key="4">
    <source>
        <dbReference type="Proteomes" id="UP000006729"/>
    </source>
</evidence>
<evidence type="ECO:0000313" key="3">
    <source>
        <dbReference type="EMBL" id="PNT20552.1"/>
    </source>
</evidence>
<proteinExistence type="inferred from homology"/>
<dbReference type="Gene3D" id="3.40.50.2000">
    <property type="entry name" value="Glycogen Phosphorylase B"/>
    <property type="match status" value="4"/>
</dbReference>
<gene>
    <name evidence="3" type="ORF">POPTR_009G098200</name>
</gene>
<dbReference type="eggNOG" id="KOG1192">
    <property type="taxonomic scope" value="Eukaryota"/>
</dbReference>
<dbReference type="PANTHER" id="PTHR48047">
    <property type="entry name" value="GLYCOSYLTRANSFERASE"/>
    <property type="match status" value="1"/>
</dbReference>
<organism evidence="3 4">
    <name type="scientific">Populus trichocarpa</name>
    <name type="common">Western balsam poplar</name>
    <name type="synonym">Populus balsamifera subsp. trichocarpa</name>
    <dbReference type="NCBI Taxonomy" id="3694"/>
    <lineage>
        <taxon>Eukaryota</taxon>
        <taxon>Viridiplantae</taxon>
        <taxon>Streptophyta</taxon>
        <taxon>Embryophyta</taxon>
        <taxon>Tracheophyta</taxon>
        <taxon>Spermatophyta</taxon>
        <taxon>Magnoliopsida</taxon>
        <taxon>eudicotyledons</taxon>
        <taxon>Gunneridae</taxon>
        <taxon>Pentapetalae</taxon>
        <taxon>rosids</taxon>
        <taxon>fabids</taxon>
        <taxon>Malpighiales</taxon>
        <taxon>Salicaceae</taxon>
        <taxon>Saliceae</taxon>
        <taxon>Populus</taxon>
    </lineage>
</organism>
<dbReference type="Proteomes" id="UP000006729">
    <property type="component" value="Chromosome 9"/>
</dbReference>
<dbReference type="SUPFAM" id="SSF53756">
    <property type="entry name" value="UDP-Glycosyltransferase/glycogen phosphorylase"/>
    <property type="match status" value="1"/>
</dbReference>
<sequence length="263" mass="30143">MKFPSAEARLSEGCEKSSSIKTLEMILKFFKAASLLQQPLEELIGECLTNFLVADMMFPWAAGVAGKFGIPRLVFYGTKLESYGVIVNSFHELEPAYSEHYNKVIGRKAWHIDQVSFCNRDTRDKALQKALADSGQNFIRVVKNGEKTKGEDREEWLPEGFEKKGGRKCQWKIYERLMIEVLKIRVAVGAQEWSRHEREILVKREEIEMAIIQLLVGEEAEELRNRAQALREMAMRTTEEEGSSCCNLKALLKELRAIKTTSY</sequence>
<dbReference type="STRING" id="3694.B9HS39"/>
<evidence type="ECO:0000256" key="2">
    <source>
        <dbReference type="ARBA" id="ARBA00022676"/>
    </source>
</evidence>
<evidence type="ECO:0000256" key="1">
    <source>
        <dbReference type="ARBA" id="ARBA00009995"/>
    </source>
</evidence>
<dbReference type="GO" id="GO:0035251">
    <property type="term" value="F:UDP-glucosyltransferase activity"/>
    <property type="evidence" value="ECO:0000318"/>
    <property type="project" value="GO_Central"/>
</dbReference>
<dbReference type="AlphaFoldDB" id="B9HS39"/>
<name>B9HS39_POPTR</name>